<protein>
    <recommendedName>
        <fullName evidence="3">DUF2158 domain-containing protein</fullName>
    </recommendedName>
</protein>
<dbReference type="Proteomes" id="UP001062632">
    <property type="component" value="Unassembled WGS sequence"/>
</dbReference>
<name>A0ABQ0QS18_9PROT</name>
<evidence type="ECO:0000313" key="1">
    <source>
        <dbReference type="EMBL" id="GBR54727.1"/>
    </source>
</evidence>
<gene>
    <name evidence="1" type="ORF">AA106555_1795</name>
</gene>
<organism evidence="1 2">
    <name type="scientific">Neokomagataea thailandica NBRC 106555</name>
    <dbReference type="NCBI Taxonomy" id="1223520"/>
    <lineage>
        <taxon>Bacteria</taxon>
        <taxon>Pseudomonadati</taxon>
        <taxon>Pseudomonadota</taxon>
        <taxon>Alphaproteobacteria</taxon>
        <taxon>Acetobacterales</taxon>
        <taxon>Acetobacteraceae</taxon>
        <taxon>Neokomagataea</taxon>
    </lineage>
</organism>
<comment type="caution">
    <text evidence="1">The sequence shown here is derived from an EMBL/GenBank/DDBJ whole genome shotgun (WGS) entry which is preliminary data.</text>
</comment>
<evidence type="ECO:0000313" key="2">
    <source>
        <dbReference type="Proteomes" id="UP001062632"/>
    </source>
</evidence>
<keyword evidence="2" id="KW-1185">Reference proteome</keyword>
<reference evidence="1 2" key="1">
    <citation type="submission" date="2013-04" db="EMBL/GenBank/DDBJ databases">
        <title>The genome sequencing project of 58 acetic acid bacteria.</title>
        <authorList>
            <person name="Okamoto-Kainuma A."/>
            <person name="Ishikawa M."/>
            <person name="Umino S."/>
            <person name="Koizumi Y."/>
            <person name="Shiwa Y."/>
            <person name="Yoshikawa H."/>
            <person name="Matsutani M."/>
            <person name="Matsushita K."/>
        </authorList>
    </citation>
    <scope>NUCLEOTIDE SEQUENCE [LARGE SCALE GENOMIC DNA]</scope>
    <source>
        <strain evidence="1 2">NBRC 106555</strain>
    </source>
</reference>
<evidence type="ECO:0008006" key="3">
    <source>
        <dbReference type="Google" id="ProtNLM"/>
    </source>
</evidence>
<proteinExistence type="predicted"/>
<accession>A0ABQ0QS18</accession>
<dbReference type="RefSeq" id="WP_267298823.1">
    <property type="nucleotide sequence ID" value="NZ_BAQC01000064.1"/>
</dbReference>
<dbReference type="EMBL" id="BAQC01000064">
    <property type="protein sequence ID" value="GBR54727.1"/>
    <property type="molecule type" value="Genomic_DNA"/>
</dbReference>
<sequence length="69" mass="7845">MSKFKKGDKVHLKTGRQERTVEHVGDLGVLCITELKDGTIVRDTFEPETLNHVPPPPTTAELEEMLRKF</sequence>